<keyword evidence="1" id="KW-0812">Transmembrane</keyword>
<feature type="transmembrane region" description="Helical" evidence="1">
    <location>
        <begin position="117"/>
        <end position="136"/>
    </location>
</feature>
<protein>
    <submittedName>
        <fullName evidence="3">VanZ family protein</fullName>
    </submittedName>
</protein>
<feature type="transmembrane region" description="Helical" evidence="1">
    <location>
        <begin position="143"/>
        <end position="162"/>
    </location>
</feature>
<keyword evidence="1" id="KW-0472">Membrane</keyword>
<dbReference type="Pfam" id="PF04892">
    <property type="entry name" value="VanZ"/>
    <property type="match status" value="1"/>
</dbReference>
<reference evidence="3 4" key="1">
    <citation type="submission" date="2023-06" db="EMBL/GenBank/DDBJ databases">
        <title>Sporosarcina sp. nov., isolated from Korean traditional fermented seafood 'Jeotgal'.</title>
        <authorList>
            <person name="Yang A.I."/>
            <person name="Shin N.-R."/>
        </authorList>
    </citation>
    <scope>NUCLEOTIDE SEQUENCE [LARGE SCALE GENOMIC DNA]</scope>
    <source>
        <strain evidence="3 4">KCTC43456</strain>
    </source>
</reference>
<comment type="caution">
    <text evidence="3">The sequence shown here is derived from an EMBL/GenBank/DDBJ whole genome shotgun (WGS) entry which is preliminary data.</text>
</comment>
<name>A0AAW9AE02_9BACL</name>
<keyword evidence="1" id="KW-1133">Transmembrane helix</keyword>
<sequence>MWLISMYVIEMLSYMVVALPIYVLIRTIIIKRKKLPVNKLHELLLALFILYLVGLASQTIIPKWSLSVDGSTGKFYFDVYSINRLSSVNLIPLRTILNYFQVNEHVSGWSSVSLVNLLGNMFVFSPIGFFIPLLWSRMDSFKSILFIGFGVTCFIEGTQYFIGRSTDIDDIILNTIGVIIGYGVYLVWKILSVREKTVD</sequence>
<feature type="domain" description="VanZ-like" evidence="2">
    <location>
        <begin position="48"/>
        <end position="188"/>
    </location>
</feature>
<feature type="transmembrane region" description="Helical" evidence="1">
    <location>
        <begin position="168"/>
        <end position="188"/>
    </location>
</feature>
<keyword evidence="4" id="KW-1185">Reference proteome</keyword>
<evidence type="ECO:0000259" key="2">
    <source>
        <dbReference type="Pfam" id="PF04892"/>
    </source>
</evidence>
<dbReference type="AlphaFoldDB" id="A0AAW9AE02"/>
<feature type="transmembrane region" description="Helical" evidence="1">
    <location>
        <begin position="12"/>
        <end position="30"/>
    </location>
</feature>
<evidence type="ECO:0000256" key="1">
    <source>
        <dbReference type="SAM" id="Phobius"/>
    </source>
</evidence>
<dbReference type="InterPro" id="IPR006976">
    <property type="entry name" value="VanZ-like"/>
</dbReference>
<evidence type="ECO:0000313" key="3">
    <source>
        <dbReference type="EMBL" id="MDW0117853.1"/>
    </source>
</evidence>
<dbReference type="EMBL" id="JAUBDJ010000008">
    <property type="protein sequence ID" value="MDW0117853.1"/>
    <property type="molecule type" value="Genomic_DNA"/>
</dbReference>
<accession>A0AAW9AE02</accession>
<gene>
    <name evidence="3" type="ORF">QTL97_12975</name>
</gene>
<evidence type="ECO:0000313" key="4">
    <source>
        <dbReference type="Proteomes" id="UP001271648"/>
    </source>
</evidence>
<dbReference type="InterPro" id="IPR053150">
    <property type="entry name" value="Teicoplanin_resist-assoc"/>
</dbReference>
<feature type="transmembrane region" description="Helical" evidence="1">
    <location>
        <begin position="42"/>
        <end position="61"/>
    </location>
</feature>
<dbReference type="Proteomes" id="UP001271648">
    <property type="component" value="Unassembled WGS sequence"/>
</dbReference>
<proteinExistence type="predicted"/>
<dbReference type="PANTHER" id="PTHR36834">
    <property type="entry name" value="MEMBRANE PROTEIN-RELATED"/>
    <property type="match status" value="1"/>
</dbReference>
<dbReference type="RefSeq" id="WP_283734048.1">
    <property type="nucleotide sequence ID" value="NZ_CP125968.1"/>
</dbReference>
<dbReference type="PANTHER" id="PTHR36834:SF1">
    <property type="entry name" value="INTEGRAL MEMBRANE PROTEIN"/>
    <property type="match status" value="1"/>
</dbReference>
<organism evidence="3 4">
    <name type="scientific">Sporosarcina thermotolerans</name>
    <dbReference type="NCBI Taxonomy" id="633404"/>
    <lineage>
        <taxon>Bacteria</taxon>
        <taxon>Bacillati</taxon>
        <taxon>Bacillota</taxon>
        <taxon>Bacilli</taxon>
        <taxon>Bacillales</taxon>
        <taxon>Caryophanaceae</taxon>
        <taxon>Sporosarcina</taxon>
    </lineage>
</organism>